<dbReference type="GO" id="GO:0005739">
    <property type="term" value="C:mitochondrion"/>
    <property type="evidence" value="ECO:0007669"/>
    <property type="project" value="TreeGrafter"/>
</dbReference>
<dbReference type="OMA" id="LVLHMWF"/>
<dbReference type="OrthoDB" id="10253878at2759"/>
<feature type="region of interest" description="Disordered" evidence="2">
    <location>
        <begin position="303"/>
        <end position="324"/>
    </location>
</feature>
<comment type="caution">
    <text evidence="4">The sequence shown here is derived from an EMBL/GenBank/DDBJ whole genome shotgun (WGS) entry which is preliminary data.</text>
</comment>
<evidence type="ECO:0000259" key="3">
    <source>
        <dbReference type="Pfam" id="PF03981"/>
    </source>
</evidence>
<name>A0A388M336_CHABU</name>
<evidence type="ECO:0000313" key="5">
    <source>
        <dbReference type="Proteomes" id="UP000265515"/>
    </source>
</evidence>
<feature type="domain" description="Ubiquinol-cytochrome c chaperone" evidence="3">
    <location>
        <begin position="147"/>
        <end position="292"/>
    </location>
</feature>
<gene>
    <name evidence="4" type="ORF">CBR_g48514</name>
</gene>
<keyword evidence="5" id="KW-1185">Reference proteome</keyword>
<proteinExistence type="inferred from homology"/>
<dbReference type="Pfam" id="PF03981">
    <property type="entry name" value="Ubiq_cyt_C_chap"/>
    <property type="match status" value="1"/>
</dbReference>
<organism evidence="4 5">
    <name type="scientific">Chara braunii</name>
    <name type="common">Braun's stonewort</name>
    <dbReference type="NCBI Taxonomy" id="69332"/>
    <lineage>
        <taxon>Eukaryota</taxon>
        <taxon>Viridiplantae</taxon>
        <taxon>Streptophyta</taxon>
        <taxon>Charophyceae</taxon>
        <taxon>Charales</taxon>
        <taxon>Characeae</taxon>
        <taxon>Chara</taxon>
    </lineage>
</organism>
<feature type="region of interest" description="Disordered" evidence="2">
    <location>
        <begin position="58"/>
        <end position="87"/>
    </location>
</feature>
<comment type="similarity">
    <text evidence="1">Belongs to the CBP3 family.</text>
</comment>
<dbReference type="InterPro" id="IPR021150">
    <property type="entry name" value="Ubiq_cyt_c_chap"/>
</dbReference>
<accession>A0A388M336</accession>
<dbReference type="STRING" id="69332.A0A388M336"/>
<evidence type="ECO:0000256" key="2">
    <source>
        <dbReference type="SAM" id="MobiDB-lite"/>
    </source>
</evidence>
<feature type="compositionally biased region" description="Basic and acidic residues" evidence="2">
    <location>
        <begin position="69"/>
        <end position="78"/>
    </location>
</feature>
<dbReference type="PANTHER" id="PTHR12184">
    <property type="entry name" value="UBIQUINOL-CYTOCHROME C REDUCTASE COMPLEX ASSEMBLY FACTOR 1 FAMILY MEMBER"/>
    <property type="match status" value="1"/>
</dbReference>
<dbReference type="PANTHER" id="PTHR12184:SF1">
    <property type="entry name" value="UBIQUINOL-CYTOCHROME-C REDUCTASE COMPLEX ASSEMBLY FACTOR 1"/>
    <property type="match status" value="1"/>
</dbReference>
<evidence type="ECO:0000256" key="1">
    <source>
        <dbReference type="ARBA" id="ARBA00006407"/>
    </source>
</evidence>
<sequence length="324" mass="35796">MMMVRMRCTAKRLLPTVALAVAHGMRHSKSRATVAVFSHVSRLTSECLAATHPRRQLSVIPGQDGGNGIDDRLSDNRKTMPFTSKPRSLSIDPSSELRVETPTPQGVSGLVLRLLGYYSEHGQLVRGSRTLYGQINAQVDQQAFYTALNLPMNFRTSFSVRVLHLWLCMVRLRAEGKVGKKMSQMLYNLYNHDLEKRVVAAGVKMVISKWMKELEKNFYGACSAYDKAMQPSTGHDELAKALWRNVFAEDASEMPTGPEAAYVHALARYVRRETASLALTDSESLLSGNILFSIDFGNTERANEQSGASVDQGGENEVAAAHAS</sequence>
<evidence type="ECO:0000313" key="4">
    <source>
        <dbReference type="EMBL" id="GBG88902.1"/>
    </source>
</evidence>
<dbReference type="InterPro" id="IPR007129">
    <property type="entry name" value="Ubiqinol_cyt_c_chaperone_CPB3"/>
</dbReference>
<reference evidence="4 5" key="1">
    <citation type="journal article" date="2018" name="Cell">
        <title>The Chara Genome: Secondary Complexity and Implications for Plant Terrestrialization.</title>
        <authorList>
            <person name="Nishiyama T."/>
            <person name="Sakayama H."/>
            <person name="Vries J.D."/>
            <person name="Buschmann H."/>
            <person name="Saint-Marcoux D."/>
            <person name="Ullrich K.K."/>
            <person name="Haas F.B."/>
            <person name="Vanderstraeten L."/>
            <person name="Becker D."/>
            <person name="Lang D."/>
            <person name="Vosolsobe S."/>
            <person name="Rombauts S."/>
            <person name="Wilhelmsson P.K.I."/>
            <person name="Janitza P."/>
            <person name="Kern R."/>
            <person name="Heyl A."/>
            <person name="Rumpler F."/>
            <person name="Villalobos L.I.A.C."/>
            <person name="Clay J.M."/>
            <person name="Skokan R."/>
            <person name="Toyoda A."/>
            <person name="Suzuki Y."/>
            <person name="Kagoshima H."/>
            <person name="Schijlen E."/>
            <person name="Tajeshwar N."/>
            <person name="Catarino B."/>
            <person name="Hetherington A.J."/>
            <person name="Saltykova A."/>
            <person name="Bonnot C."/>
            <person name="Breuninger H."/>
            <person name="Symeonidi A."/>
            <person name="Radhakrishnan G.V."/>
            <person name="Van Nieuwerburgh F."/>
            <person name="Deforce D."/>
            <person name="Chang C."/>
            <person name="Karol K.G."/>
            <person name="Hedrich R."/>
            <person name="Ulvskov P."/>
            <person name="Glockner G."/>
            <person name="Delwiche C.F."/>
            <person name="Petrasek J."/>
            <person name="Van de Peer Y."/>
            <person name="Friml J."/>
            <person name="Beilby M."/>
            <person name="Dolan L."/>
            <person name="Kohara Y."/>
            <person name="Sugano S."/>
            <person name="Fujiyama A."/>
            <person name="Delaux P.-M."/>
            <person name="Quint M."/>
            <person name="TheiBen G."/>
            <person name="Hagemann M."/>
            <person name="Harholt J."/>
            <person name="Dunand C."/>
            <person name="Zachgo S."/>
            <person name="Langdale J."/>
            <person name="Maumus F."/>
            <person name="Straeten D.V.D."/>
            <person name="Gould S.B."/>
            <person name="Rensing S.A."/>
        </authorList>
    </citation>
    <scope>NUCLEOTIDE SEQUENCE [LARGE SCALE GENOMIC DNA]</scope>
    <source>
        <strain evidence="4 5">S276</strain>
    </source>
</reference>
<dbReference type="Proteomes" id="UP000265515">
    <property type="component" value="Unassembled WGS sequence"/>
</dbReference>
<dbReference type="Gramene" id="GBG88902">
    <property type="protein sequence ID" value="GBG88902"/>
    <property type="gene ID" value="CBR_g48514"/>
</dbReference>
<protein>
    <recommendedName>
        <fullName evidence="3">Ubiquinol-cytochrome c chaperone domain-containing protein</fullName>
    </recommendedName>
</protein>
<dbReference type="GO" id="GO:0034551">
    <property type="term" value="P:mitochondrial respiratory chain complex III assembly"/>
    <property type="evidence" value="ECO:0007669"/>
    <property type="project" value="TreeGrafter"/>
</dbReference>
<dbReference type="EMBL" id="BFEA01000701">
    <property type="protein sequence ID" value="GBG88902.1"/>
    <property type="molecule type" value="Genomic_DNA"/>
</dbReference>
<dbReference type="AlphaFoldDB" id="A0A388M336"/>